<dbReference type="OrthoDB" id="5988092at2759"/>
<feature type="compositionally biased region" description="Basic and acidic residues" evidence="2">
    <location>
        <begin position="254"/>
        <end position="268"/>
    </location>
</feature>
<keyword evidence="1" id="KW-0175">Coiled coil</keyword>
<evidence type="ECO:0000313" key="3">
    <source>
        <dbReference type="EMBL" id="KAJ7364996.1"/>
    </source>
</evidence>
<evidence type="ECO:0000256" key="2">
    <source>
        <dbReference type="SAM" id="MobiDB-lite"/>
    </source>
</evidence>
<dbReference type="Proteomes" id="UP001163046">
    <property type="component" value="Unassembled WGS sequence"/>
</dbReference>
<dbReference type="EMBL" id="MU827304">
    <property type="protein sequence ID" value="KAJ7364996.1"/>
    <property type="molecule type" value="Genomic_DNA"/>
</dbReference>
<protein>
    <submittedName>
        <fullName evidence="3">Uncharacterized protein</fullName>
    </submittedName>
</protein>
<sequence length="378" mass="42895">MCGSLLSKFRSSSNKIDPALNLFPEPPRAPSEMKFSNEDSACFQDREFWNDGVQNGESSAHSLPTFLSKNSLKDECLSESDSSSQDEMEAALRALACTTPRDIFPSQNKNYRLCVIDRDQQLLDTAREILAFQTYGASSSSSTARAVQPLSSTNSTLPGKVQTAIAFEIPAGDKKTVCPSARIPRRLRKRKVAPERTLEDVKEKMRAAEERKVKELERIRNCARSRAGVSRPHPAETSAQATAVKIAAKQAAADSKRNEEIEKRREAGNRASRNRSRIATAQAFAKTRLQSSINRKVEKIEQRKVKHQQKIDRQNKQREKHAKKVKDKVTRMRKEEEDEIRADLEELETYQASDDSDESWGDEHEDKVVYEWEDFFVD</sequence>
<keyword evidence="4" id="KW-1185">Reference proteome</keyword>
<name>A0A9W9YRL4_9CNID</name>
<proteinExistence type="predicted"/>
<organism evidence="3 4">
    <name type="scientific">Desmophyllum pertusum</name>
    <dbReference type="NCBI Taxonomy" id="174260"/>
    <lineage>
        <taxon>Eukaryota</taxon>
        <taxon>Metazoa</taxon>
        <taxon>Cnidaria</taxon>
        <taxon>Anthozoa</taxon>
        <taxon>Hexacorallia</taxon>
        <taxon>Scleractinia</taxon>
        <taxon>Caryophylliina</taxon>
        <taxon>Caryophylliidae</taxon>
        <taxon>Desmophyllum</taxon>
    </lineage>
</organism>
<feature type="region of interest" description="Disordered" evidence="2">
    <location>
        <begin position="250"/>
        <end position="275"/>
    </location>
</feature>
<feature type="region of interest" description="Disordered" evidence="2">
    <location>
        <begin position="303"/>
        <end position="364"/>
    </location>
</feature>
<feature type="compositionally biased region" description="Basic and acidic residues" evidence="2">
    <location>
        <begin position="303"/>
        <end position="317"/>
    </location>
</feature>
<feature type="compositionally biased region" description="Acidic residues" evidence="2">
    <location>
        <begin position="336"/>
        <end position="360"/>
    </location>
</feature>
<gene>
    <name evidence="3" type="ORF">OS493_007632</name>
</gene>
<evidence type="ECO:0000313" key="4">
    <source>
        <dbReference type="Proteomes" id="UP001163046"/>
    </source>
</evidence>
<evidence type="ECO:0000256" key="1">
    <source>
        <dbReference type="SAM" id="Coils"/>
    </source>
</evidence>
<dbReference type="AlphaFoldDB" id="A0A9W9YRL4"/>
<accession>A0A9W9YRL4</accession>
<reference evidence="3" key="1">
    <citation type="submission" date="2023-01" db="EMBL/GenBank/DDBJ databases">
        <title>Genome assembly of the deep-sea coral Lophelia pertusa.</title>
        <authorList>
            <person name="Herrera S."/>
            <person name="Cordes E."/>
        </authorList>
    </citation>
    <scope>NUCLEOTIDE SEQUENCE</scope>
    <source>
        <strain evidence="3">USNM1676648</strain>
        <tissue evidence="3">Polyp</tissue>
    </source>
</reference>
<comment type="caution">
    <text evidence="3">The sequence shown here is derived from an EMBL/GenBank/DDBJ whole genome shotgun (WGS) entry which is preliminary data.</text>
</comment>
<feature type="coiled-coil region" evidence="1">
    <location>
        <begin position="198"/>
        <end position="226"/>
    </location>
</feature>